<proteinExistence type="predicted"/>
<dbReference type="RefSeq" id="WP_189011180.1">
    <property type="nucleotide sequence ID" value="NZ_BMHE01000008.1"/>
</dbReference>
<sequence length="93" mass="10146">MIWIRNIRLACNCDGAKESASPAASTGASTSVAKDAAIKTDYLAEANPIFTTGSMPDYPKYVEETKKKLVDAGIDKVMAEIQKQYDAWKAENK</sequence>
<comment type="caution">
    <text evidence="2">The sequence shown here is derived from an EMBL/GenBank/DDBJ whole genome shotgun (WGS) entry which is preliminary data.</text>
</comment>
<dbReference type="Pfam" id="PF12010">
    <property type="entry name" value="DUF3502"/>
    <property type="match status" value="1"/>
</dbReference>
<evidence type="ECO:0000259" key="1">
    <source>
        <dbReference type="Pfam" id="PF12010"/>
    </source>
</evidence>
<evidence type="ECO:0000313" key="2">
    <source>
        <dbReference type="EMBL" id="GFZ75830.1"/>
    </source>
</evidence>
<name>A0ABQ1EK84_9BACL</name>
<dbReference type="InterPro" id="IPR022627">
    <property type="entry name" value="DUF3502"/>
</dbReference>
<reference evidence="3" key="1">
    <citation type="journal article" date="2019" name="Int. J. Syst. Evol. Microbiol.">
        <title>The Global Catalogue of Microorganisms (GCM) 10K type strain sequencing project: providing services to taxonomists for standard genome sequencing and annotation.</title>
        <authorList>
            <consortium name="The Broad Institute Genomics Platform"/>
            <consortium name="The Broad Institute Genome Sequencing Center for Infectious Disease"/>
            <person name="Wu L."/>
            <person name="Ma J."/>
        </authorList>
    </citation>
    <scope>NUCLEOTIDE SEQUENCE [LARGE SCALE GENOMIC DNA]</scope>
    <source>
        <strain evidence="3">CGMCC 1.15043</strain>
    </source>
</reference>
<evidence type="ECO:0000313" key="3">
    <source>
        <dbReference type="Proteomes" id="UP000615455"/>
    </source>
</evidence>
<keyword evidence="3" id="KW-1185">Reference proteome</keyword>
<protein>
    <recommendedName>
        <fullName evidence="1">DUF3502 domain-containing protein</fullName>
    </recommendedName>
</protein>
<accession>A0ABQ1EK84</accession>
<dbReference type="EMBL" id="BMHE01000008">
    <property type="protein sequence ID" value="GFZ75830.1"/>
    <property type="molecule type" value="Genomic_DNA"/>
</dbReference>
<feature type="domain" description="DUF3502" evidence="1">
    <location>
        <begin position="43"/>
        <end position="90"/>
    </location>
</feature>
<dbReference type="Proteomes" id="UP000615455">
    <property type="component" value="Unassembled WGS sequence"/>
</dbReference>
<gene>
    <name evidence="2" type="ORF">GCM10008018_21300</name>
</gene>
<organism evidence="2 3">
    <name type="scientific">Paenibacillus marchantiophytorum</name>
    <dbReference type="NCBI Taxonomy" id="1619310"/>
    <lineage>
        <taxon>Bacteria</taxon>
        <taxon>Bacillati</taxon>
        <taxon>Bacillota</taxon>
        <taxon>Bacilli</taxon>
        <taxon>Bacillales</taxon>
        <taxon>Paenibacillaceae</taxon>
        <taxon>Paenibacillus</taxon>
    </lineage>
</organism>